<comment type="caution">
    <text evidence="2">The sequence shown here is derived from an EMBL/GenBank/DDBJ whole genome shotgun (WGS) entry which is preliminary data.</text>
</comment>
<evidence type="ECO:0000313" key="2">
    <source>
        <dbReference type="EMBL" id="MEV0366949.1"/>
    </source>
</evidence>
<protein>
    <submittedName>
        <fullName evidence="2">NAD(P)-binding domain-containing protein</fullName>
    </submittedName>
</protein>
<name>A0ABV3FGV2_9NOCA</name>
<dbReference type="Pfam" id="PF03807">
    <property type="entry name" value="F420_oxidored"/>
    <property type="match status" value="1"/>
</dbReference>
<dbReference type="Gene3D" id="3.40.50.720">
    <property type="entry name" value="NAD(P)-binding Rossmann-like Domain"/>
    <property type="match status" value="1"/>
</dbReference>
<sequence length="33" mass="3264">MAIIGAGKVGTALARALIDAGHKSSTGEPGTRR</sequence>
<accession>A0ABV3FGV2</accession>
<evidence type="ECO:0000259" key="1">
    <source>
        <dbReference type="Pfam" id="PF03807"/>
    </source>
</evidence>
<keyword evidence="3" id="KW-1185">Reference proteome</keyword>
<proteinExistence type="predicted"/>
<reference evidence="2 3" key="1">
    <citation type="submission" date="2024-06" db="EMBL/GenBank/DDBJ databases">
        <title>The Natural Products Discovery Center: Release of the First 8490 Sequenced Strains for Exploring Actinobacteria Biosynthetic Diversity.</title>
        <authorList>
            <person name="Kalkreuter E."/>
            <person name="Kautsar S.A."/>
            <person name="Yang D."/>
            <person name="Bader C.D."/>
            <person name="Teijaro C.N."/>
            <person name="Fluegel L."/>
            <person name="Davis C.M."/>
            <person name="Simpson J.R."/>
            <person name="Lauterbach L."/>
            <person name="Steele A.D."/>
            <person name="Gui C."/>
            <person name="Meng S."/>
            <person name="Li G."/>
            <person name="Viehrig K."/>
            <person name="Ye F."/>
            <person name="Su P."/>
            <person name="Kiefer A.F."/>
            <person name="Nichols A."/>
            <person name="Cepeda A.J."/>
            <person name="Yan W."/>
            <person name="Fan B."/>
            <person name="Jiang Y."/>
            <person name="Adhikari A."/>
            <person name="Zheng C.-J."/>
            <person name="Schuster L."/>
            <person name="Cowan T.M."/>
            <person name="Smanski M.J."/>
            <person name="Chevrette M.G."/>
            <person name="De Carvalho L.P.S."/>
            <person name="Shen B."/>
        </authorList>
    </citation>
    <scope>NUCLEOTIDE SEQUENCE [LARGE SCALE GENOMIC DNA]</scope>
    <source>
        <strain evidence="2 3">NPDC050671</strain>
    </source>
</reference>
<feature type="domain" description="Pyrroline-5-carboxylate reductase catalytic N-terminal" evidence="1">
    <location>
        <begin position="2"/>
        <end position="25"/>
    </location>
</feature>
<dbReference type="RefSeq" id="WP_357985893.1">
    <property type="nucleotide sequence ID" value="NZ_JBFAIH010000023.1"/>
</dbReference>
<evidence type="ECO:0000313" key="3">
    <source>
        <dbReference type="Proteomes" id="UP001551658"/>
    </source>
</evidence>
<dbReference type="EMBL" id="JBFAIH010000023">
    <property type="protein sequence ID" value="MEV0366949.1"/>
    <property type="molecule type" value="Genomic_DNA"/>
</dbReference>
<organism evidence="2 3">
    <name type="scientific">Nocardia fusca</name>
    <dbReference type="NCBI Taxonomy" id="941183"/>
    <lineage>
        <taxon>Bacteria</taxon>
        <taxon>Bacillati</taxon>
        <taxon>Actinomycetota</taxon>
        <taxon>Actinomycetes</taxon>
        <taxon>Mycobacteriales</taxon>
        <taxon>Nocardiaceae</taxon>
        <taxon>Nocardia</taxon>
    </lineage>
</organism>
<gene>
    <name evidence="2" type="ORF">AB0H72_30080</name>
</gene>
<dbReference type="Proteomes" id="UP001551658">
    <property type="component" value="Unassembled WGS sequence"/>
</dbReference>
<dbReference type="InterPro" id="IPR028939">
    <property type="entry name" value="P5C_Rdtase_cat_N"/>
</dbReference>